<organism evidence="2 3">
    <name type="scientific">Pedobacter psychrodurus</name>
    <dbReference type="NCBI Taxonomy" id="2530456"/>
    <lineage>
        <taxon>Bacteria</taxon>
        <taxon>Pseudomonadati</taxon>
        <taxon>Bacteroidota</taxon>
        <taxon>Sphingobacteriia</taxon>
        <taxon>Sphingobacteriales</taxon>
        <taxon>Sphingobacteriaceae</taxon>
        <taxon>Pedobacter</taxon>
    </lineage>
</organism>
<dbReference type="Pfam" id="PF01637">
    <property type="entry name" value="ATPase_2"/>
    <property type="match status" value="1"/>
</dbReference>
<evidence type="ECO:0000313" key="3">
    <source>
        <dbReference type="Proteomes" id="UP000293925"/>
    </source>
</evidence>
<dbReference type="AlphaFoldDB" id="A0A4R0Q067"/>
<dbReference type="Proteomes" id="UP000293925">
    <property type="component" value="Unassembled WGS sequence"/>
</dbReference>
<evidence type="ECO:0000259" key="1">
    <source>
        <dbReference type="Pfam" id="PF01637"/>
    </source>
</evidence>
<keyword evidence="3" id="KW-1185">Reference proteome</keyword>
<keyword evidence="2" id="KW-0067">ATP-binding</keyword>
<gene>
    <name evidence="2" type="ORF">EZ456_02410</name>
</gene>
<comment type="caution">
    <text evidence="2">The sequence shown here is derived from an EMBL/GenBank/DDBJ whole genome shotgun (WGS) entry which is preliminary data.</text>
</comment>
<dbReference type="InterPro" id="IPR011579">
    <property type="entry name" value="ATPase_dom"/>
</dbReference>
<accession>A0A4R0Q067</accession>
<proteinExistence type="predicted"/>
<protein>
    <submittedName>
        <fullName evidence="2">ATP-binding protein</fullName>
    </submittedName>
</protein>
<dbReference type="InterPro" id="IPR027417">
    <property type="entry name" value="P-loop_NTPase"/>
</dbReference>
<sequence>MEQVVGRNEEKLLLNKIEKSGESELIAVYGRRRVGKTYLIRNGFTKEIAFEFSGIHHATLNQQLENFSLALTKVTGGFPLAKPESWIAAFEMLVKYLTPLVKRERTIIFIDEFPWINTPRSGFLPAFENFWNSWASREKKLIVVICGSAASWMINKVINNRGGLHNRVTRRIRLLPFTVGETAAYLKYRKIKLDKYQLLQVYMAMGGIPQYLKEIEPGESVAQIIDRLFFTKDGLLLEEFKNLYYSLFDKAENHIDIVQALAKKSKGLTRTEIINACKLSSGGYATQLLAELAESGFITPYIPFGKSSKDSLYKLTDEYSIFYLKFIDGNKARGAGTWLKFYSGTSWKSWSGYAFESICMKHTSQIKKAIGIDNVYTEISVWRYLPKNKEEQGAQIDLLIDRNDSCINICEVKFSIIPFEITKSYERELVNKLKVFHYQTRTRKALFLTMITTYGVSNSERYPGLVQKEITMDVLFDD</sequence>
<dbReference type="SUPFAM" id="SSF52540">
    <property type="entry name" value="P-loop containing nucleoside triphosphate hydrolases"/>
    <property type="match status" value="1"/>
</dbReference>
<dbReference type="PANTHER" id="PTHR34704:SF1">
    <property type="entry name" value="ATPASE"/>
    <property type="match status" value="1"/>
</dbReference>
<feature type="domain" description="ATPase" evidence="1">
    <location>
        <begin position="13"/>
        <end position="214"/>
    </location>
</feature>
<name>A0A4R0Q067_9SPHI</name>
<evidence type="ECO:0000313" key="2">
    <source>
        <dbReference type="EMBL" id="TCD29032.1"/>
    </source>
</evidence>
<reference evidence="2 3" key="1">
    <citation type="submission" date="2019-02" db="EMBL/GenBank/DDBJ databases">
        <title>Pedobacter sp. RP-3-21 sp. nov., isolated from Arctic soil.</title>
        <authorList>
            <person name="Dahal R.H."/>
        </authorList>
    </citation>
    <scope>NUCLEOTIDE SEQUENCE [LARGE SCALE GENOMIC DNA]</scope>
    <source>
        <strain evidence="2 3">RP-3-21</strain>
    </source>
</reference>
<dbReference type="GO" id="GO:0005524">
    <property type="term" value="F:ATP binding"/>
    <property type="evidence" value="ECO:0007669"/>
    <property type="project" value="UniProtKB-KW"/>
</dbReference>
<dbReference type="Gene3D" id="3.40.50.300">
    <property type="entry name" value="P-loop containing nucleotide triphosphate hydrolases"/>
    <property type="match status" value="1"/>
</dbReference>
<dbReference type="EMBL" id="SJSO01000002">
    <property type="protein sequence ID" value="TCD29032.1"/>
    <property type="molecule type" value="Genomic_DNA"/>
</dbReference>
<keyword evidence="2" id="KW-0547">Nucleotide-binding</keyword>
<dbReference type="RefSeq" id="WP_131526987.1">
    <property type="nucleotide sequence ID" value="NZ_SJSO01000002.1"/>
</dbReference>
<dbReference type="OrthoDB" id="9813134at2"/>
<dbReference type="PANTHER" id="PTHR34704">
    <property type="entry name" value="ATPASE"/>
    <property type="match status" value="1"/>
</dbReference>